<dbReference type="RefSeq" id="WP_202827937.1">
    <property type="nucleotide sequence ID" value="NZ_JAEUXJ010000012.1"/>
</dbReference>
<dbReference type="Proteomes" id="UP000606490">
    <property type="component" value="Unassembled WGS sequence"/>
</dbReference>
<gene>
    <name evidence="1" type="ORF">JMJ55_22955</name>
</gene>
<accession>A0ABS1V944</accession>
<dbReference type="EMBL" id="JAEUXJ010000012">
    <property type="protein sequence ID" value="MBL6458201.1"/>
    <property type="molecule type" value="Genomic_DNA"/>
</dbReference>
<keyword evidence="2" id="KW-1185">Reference proteome</keyword>
<sequence length="126" mass="13812">MVPHDRLHLLTNGKGLKLFGRGGWNEEKHGRAHRSWRKLHLAVGAGTGEMVSSTGIAEASSQRKRHIPLVAEKSRMAWKKEAGHGCRSLAETTAARYTTIVGSRLRAHLERTSGLASRREAARGLA</sequence>
<name>A0ABS1V944_9PROT</name>
<reference evidence="1 2" key="1">
    <citation type="submission" date="2021-01" db="EMBL/GenBank/DDBJ databases">
        <title>Belnapia mucosa sp. nov. and Belnapia arida sp. nov., isolated from the Tabernas Desert (Almeria, Spain).</title>
        <authorList>
            <person name="Molina-Menor E."/>
            <person name="Vidal-Verdu A."/>
            <person name="Calonge A."/>
            <person name="Satari L."/>
            <person name="Pereto Magraner J."/>
            <person name="Porcar Miralles M."/>
        </authorList>
    </citation>
    <scope>NUCLEOTIDE SEQUENCE [LARGE SCALE GENOMIC DNA]</scope>
    <source>
        <strain evidence="1 2">T6</strain>
    </source>
</reference>
<evidence type="ECO:0008006" key="3">
    <source>
        <dbReference type="Google" id="ProtNLM"/>
    </source>
</evidence>
<comment type="caution">
    <text evidence="1">The sequence shown here is derived from an EMBL/GenBank/DDBJ whole genome shotgun (WGS) entry which is preliminary data.</text>
</comment>
<evidence type="ECO:0000313" key="2">
    <source>
        <dbReference type="Proteomes" id="UP000606490"/>
    </source>
</evidence>
<evidence type="ECO:0000313" key="1">
    <source>
        <dbReference type="EMBL" id="MBL6458201.1"/>
    </source>
</evidence>
<organism evidence="1 2">
    <name type="scientific">Belnapia mucosa</name>
    <dbReference type="NCBI Taxonomy" id="2804532"/>
    <lineage>
        <taxon>Bacteria</taxon>
        <taxon>Pseudomonadati</taxon>
        <taxon>Pseudomonadota</taxon>
        <taxon>Alphaproteobacteria</taxon>
        <taxon>Acetobacterales</taxon>
        <taxon>Roseomonadaceae</taxon>
        <taxon>Belnapia</taxon>
    </lineage>
</organism>
<protein>
    <recommendedName>
        <fullName evidence="3">Transposase</fullName>
    </recommendedName>
</protein>
<proteinExistence type="predicted"/>